<evidence type="ECO:0000256" key="9">
    <source>
        <dbReference type="PIRSR" id="PIRSR000097-3"/>
    </source>
</evidence>
<evidence type="ECO:0000256" key="3">
    <source>
        <dbReference type="ARBA" id="ARBA00051098"/>
    </source>
</evidence>
<evidence type="ECO:0000313" key="12">
    <source>
        <dbReference type="Proteomes" id="UP000092555"/>
    </source>
</evidence>
<dbReference type="InterPro" id="IPR036812">
    <property type="entry name" value="NAD(P)_OxRdtase_dom_sf"/>
</dbReference>
<comment type="catalytic activity">
    <reaction evidence="3">
        <text>isatin + NADPH + H(+) = 3-hydroxyindolin-2-one + NADP(+)</text>
        <dbReference type="Rhea" id="RHEA:68608"/>
        <dbReference type="ChEBI" id="CHEBI:15378"/>
        <dbReference type="ChEBI" id="CHEBI:27539"/>
        <dbReference type="ChEBI" id="CHEBI:28536"/>
        <dbReference type="ChEBI" id="CHEBI:57783"/>
        <dbReference type="ChEBI" id="CHEBI:58349"/>
    </reaction>
</comment>
<dbReference type="RefSeq" id="XP_018711621.1">
    <property type="nucleotide sequence ID" value="XM_018854059.1"/>
</dbReference>
<accession>A0A1A0HAR8</accession>
<evidence type="ECO:0000256" key="1">
    <source>
        <dbReference type="ARBA" id="ARBA00023002"/>
    </source>
</evidence>
<dbReference type="Proteomes" id="UP000092555">
    <property type="component" value="Unassembled WGS sequence"/>
</dbReference>
<organism evidence="11 12">
    <name type="scientific">Metschnikowia bicuspidata var. bicuspidata NRRL YB-4993</name>
    <dbReference type="NCBI Taxonomy" id="869754"/>
    <lineage>
        <taxon>Eukaryota</taxon>
        <taxon>Fungi</taxon>
        <taxon>Dikarya</taxon>
        <taxon>Ascomycota</taxon>
        <taxon>Saccharomycotina</taxon>
        <taxon>Pichiomycetes</taxon>
        <taxon>Metschnikowiaceae</taxon>
        <taxon>Metschnikowia</taxon>
    </lineage>
</organism>
<dbReference type="EC" id="1.1.1.358" evidence="4"/>
<dbReference type="PANTHER" id="PTHR43827:SF13">
    <property type="entry name" value="ALDO_KETO REDUCTASE FAMILY PROTEIN"/>
    <property type="match status" value="1"/>
</dbReference>
<dbReference type="AlphaFoldDB" id="A0A1A0HAR8"/>
<dbReference type="PRINTS" id="PR00069">
    <property type="entry name" value="ALDKETRDTASE"/>
</dbReference>
<feature type="binding site" evidence="8">
    <location>
        <position position="125"/>
    </location>
    <ligand>
        <name>substrate</name>
    </ligand>
</feature>
<comment type="catalytic activity">
    <reaction evidence="2">
        <text>(R)-pantolactone + NADP(+) = 2-dehydropantolactone + NADPH + H(+)</text>
        <dbReference type="Rhea" id="RHEA:18981"/>
        <dbReference type="ChEBI" id="CHEBI:15378"/>
        <dbReference type="ChEBI" id="CHEBI:16719"/>
        <dbReference type="ChEBI" id="CHEBI:18395"/>
        <dbReference type="ChEBI" id="CHEBI:57783"/>
        <dbReference type="ChEBI" id="CHEBI:58349"/>
        <dbReference type="EC" id="1.1.1.358"/>
    </reaction>
</comment>
<dbReference type="FunFam" id="3.20.20.100:FF:000002">
    <property type="entry name" value="2,5-diketo-D-gluconic acid reductase A"/>
    <property type="match status" value="1"/>
</dbReference>
<dbReference type="Pfam" id="PF00248">
    <property type="entry name" value="Aldo_ket_red"/>
    <property type="match status" value="1"/>
</dbReference>
<evidence type="ECO:0000259" key="10">
    <source>
        <dbReference type="Pfam" id="PF00248"/>
    </source>
</evidence>
<dbReference type="SUPFAM" id="SSF51430">
    <property type="entry name" value="NAD(P)-linked oxidoreductase"/>
    <property type="match status" value="1"/>
</dbReference>
<gene>
    <name evidence="11" type="ORF">METBIDRAFT_11679</name>
</gene>
<keyword evidence="12" id="KW-1185">Reference proteome</keyword>
<dbReference type="CDD" id="cd19071">
    <property type="entry name" value="AKR_AKR1-5-like"/>
    <property type="match status" value="1"/>
</dbReference>
<feature type="active site" description="Proton donor" evidence="7">
    <location>
        <position position="60"/>
    </location>
</feature>
<protein>
    <recommendedName>
        <fullName evidence="5">2-dehydropantolactone reductase</fullName>
        <ecNumber evidence="4">1.1.1.358</ecNumber>
    </recommendedName>
    <alternativeName>
        <fullName evidence="5">2-dehydropantolactone reductase</fullName>
    </alternativeName>
    <alternativeName>
        <fullName evidence="6">Ketopantoyl-lactone reductase</fullName>
    </alternativeName>
</protein>
<dbReference type="PROSITE" id="PS00063">
    <property type="entry name" value="ALDOKETO_REDUCTASE_3"/>
    <property type="match status" value="1"/>
</dbReference>
<dbReference type="InterPro" id="IPR018170">
    <property type="entry name" value="Aldo/ket_reductase_CS"/>
</dbReference>
<dbReference type="PANTHER" id="PTHR43827">
    <property type="entry name" value="2,5-DIKETO-D-GLUCONIC ACID REDUCTASE"/>
    <property type="match status" value="1"/>
</dbReference>
<sequence>MTLQTIAKQLTRTTKYKLNNGQYIPVAGFGVYLLLPAETFELVYEALLQGYRHIDSAVIYGNQKEAAQAIAQFIKDHEDVSREDIWFTTKIWNSDQGYDGTKNAVAQIAAEVKEHIDYVDLVLVHSPLTSKEKRVGTWKALSELNHNPNNGVLQIRSIGVSNYGVEHIEEILAQEGPVVVPAVNQLELHPWLPRVALREYLTLKGIVIEAYSPLTQGQNLSDPELLHLEHKYKIPKAEILLKWSYLQGFVVLAKTSKKERIKQNFEVLPEGRGSSDALDEGSNLGKIDLDPNILDVLDKPDSKKVFTWHNSDPTEFKDSP</sequence>
<dbReference type="GO" id="GO:0042180">
    <property type="term" value="P:ketone metabolic process"/>
    <property type="evidence" value="ECO:0007669"/>
    <property type="project" value="UniProtKB-ARBA"/>
</dbReference>
<evidence type="ECO:0000256" key="8">
    <source>
        <dbReference type="PIRSR" id="PIRSR000097-2"/>
    </source>
</evidence>
<dbReference type="Gene3D" id="3.20.20.100">
    <property type="entry name" value="NADP-dependent oxidoreductase domain"/>
    <property type="match status" value="1"/>
</dbReference>
<dbReference type="EMBL" id="LXTC01000003">
    <property type="protein sequence ID" value="OBA21111.1"/>
    <property type="molecule type" value="Genomic_DNA"/>
</dbReference>
<evidence type="ECO:0000256" key="6">
    <source>
        <dbReference type="ARBA" id="ARBA00081322"/>
    </source>
</evidence>
<feature type="domain" description="NADP-dependent oxidoreductase" evidence="10">
    <location>
        <begin position="37"/>
        <end position="268"/>
    </location>
</feature>
<reference evidence="11 12" key="1">
    <citation type="submission" date="2016-05" db="EMBL/GenBank/DDBJ databases">
        <title>Comparative genomics of biotechnologically important yeasts.</title>
        <authorList>
            <consortium name="DOE Joint Genome Institute"/>
            <person name="Riley R."/>
            <person name="Haridas S."/>
            <person name="Wolfe K.H."/>
            <person name="Lopes M.R."/>
            <person name="Hittinger C.T."/>
            <person name="Goker M."/>
            <person name="Salamov A."/>
            <person name="Wisecaver J."/>
            <person name="Long T.M."/>
            <person name="Aerts A.L."/>
            <person name="Barry K."/>
            <person name="Choi C."/>
            <person name="Clum A."/>
            <person name="Coughlan A.Y."/>
            <person name="Deshpande S."/>
            <person name="Douglass A.P."/>
            <person name="Hanson S.J."/>
            <person name="Klenk H.-P."/>
            <person name="LaButti K."/>
            <person name="Lapidus A."/>
            <person name="Lindquist E."/>
            <person name="Lipzen A."/>
            <person name="Meier-kolthoff J.P."/>
            <person name="Ohm R.A."/>
            <person name="Otillar R.P."/>
            <person name="Pangilinan J."/>
            <person name="Peng Y."/>
            <person name="Rokas A."/>
            <person name="Rosa C.A."/>
            <person name="Scheuner C."/>
            <person name="Sibirny A.A."/>
            <person name="Slot J.C."/>
            <person name="Stielow J.B."/>
            <person name="Sun H."/>
            <person name="Kurtzman C.P."/>
            <person name="Blackwell M."/>
            <person name="Grigoriev I.V."/>
            <person name="Jeffries T.W."/>
        </authorList>
    </citation>
    <scope>NUCLEOTIDE SEQUENCE [LARGE SCALE GENOMIC DNA]</scope>
    <source>
        <strain evidence="11 12">NRRL YB-4993</strain>
    </source>
</reference>
<evidence type="ECO:0000256" key="5">
    <source>
        <dbReference type="ARBA" id="ARBA00079693"/>
    </source>
</evidence>
<dbReference type="STRING" id="869754.A0A1A0HAR8"/>
<proteinExistence type="predicted"/>
<evidence type="ECO:0000256" key="4">
    <source>
        <dbReference type="ARBA" id="ARBA00066965"/>
    </source>
</evidence>
<name>A0A1A0HAR8_9ASCO</name>
<dbReference type="InterPro" id="IPR023210">
    <property type="entry name" value="NADP_OxRdtase_dom"/>
</dbReference>
<comment type="caution">
    <text evidence="11">The sequence shown here is derived from an EMBL/GenBank/DDBJ whole genome shotgun (WGS) entry which is preliminary data.</text>
</comment>
<dbReference type="GO" id="GO:0047011">
    <property type="term" value="F:2-dehydropantolactone reductase (A-specific) activity"/>
    <property type="evidence" value="ECO:0007669"/>
    <property type="project" value="UniProtKB-ARBA"/>
</dbReference>
<keyword evidence="1" id="KW-0560">Oxidoreductase</keyword>
<feature type="site" description="Lowers pKa of active site Tyr" evidence="9">
    <location>
        <position position="90"/>
    </location>
</feature>
<evidence type="ECO:0000313" key="11">
    <source>
        <dbReference type="EMBL" id="OBA21111.1"/>
    </source>
</evidence>
<dbReference type="InterPro" id="IPR020471">
    <property type="entry name" value="AKR"/>
</dbReference>
<dbReference type="OrthoDB" id="416253at2759"/>
<dbReference type="GeneID" id="30027035"/>
<evidence type="ECO:0000256" key="7">
    <source>
        <dbReference type="PIRSR" id="PIRSR000097-1"/>
    </source>
</evidence>
<dbReference type="PIRSF" id="PIRSF000097">
    <property type="entry name" value="AKR"/>
    <property type="match status" value="1"/>
</dbReference>
<evidence type="ECO:0000256" key="2">
    <source>
        <dbReference type="ARBA" id="ARBA00050878"/>
    </source>
</evidence>